<dbReference type="RefSeq" id="WP_021686077.1">
    <property type="nucleotide sequence ID" value="NZ_KI260552.1"/>
</dbReference>
<dbReference type="EMBL" id="AWVH01000002">
    <property type="protein sequence ID" value="ERJ94571.1"/>
    <property type="molecule type" value="Genomic_DNA"/>
</dbReference>
<dbReference type="Proteomes" id="UP000016649">
    <property type="component" value="Unassembled WGS sequence"/>
</dbReference>
<dbReference type="SUPFAM" id="SSF52540">
    <property type="entry name" value="P-loop containing nucleoside triphosphate hydrolases"/>
    <property type="match status" value="1"/>
</dbReference>
<comment type="caution">
    <text evidence="12">The sequence shown here is derived from an EMBL/GenBank/DDBJ whole genome shotgun (WGS) entry which is preliminary data.</text>
</comment>
<comment type="similarity">
    <text evidence="1 9 10">Belongs to the DNA mismatch repair MutS family.</text>
</comment>
<dbReference type="InterPro" id="IPR005748">
    <property type="entry name" value="DNA_mismatch_repair_MutS"/>
</dbReference>
<evidence type="ECO:0000256" key="7">
    <source>
        <dbReference type="ARBA" id="ARBA00023204"/>
    </source>
</evidence>
<dbReference type="Gene3D" id="3.40.1170.10">
    <property type="entry name" value="DNA repair protein MutS, domain I"/>
    <property type="match status" value="1"/>
</dbReference>
<dbReference type="PIRSF" id="PIRSF037677">
    <property type="entry name" value="DNA_mis_repair_Msh6"/>
    <property type="match status" value="1"/>
</dbReference>
<evidence type="ECO:0000256" key="9">
    <source>
        <dbReference type="HAMAP-Rule" id="MF_00096"/>
    </source>
</evidence>
<evidence type="ECO:0000256" key="2">
    <source>
        <dbReference type="ARBA" id="ARBA00021982"/>
    </source>
</evidence>
<dbReference type="PANTHER" id="PTHR11361:SF34">
    <property type="entry name" value="DNA MISMATCH REPAIR PROTEIN MSH1, MITOCHONDRIAL"/>
    <property type="match status" value="1"/>
</dbReference>
<evidence type="ECO:0000256" key="8">
    <source>
        <dbReference type="ARBA" id="ARBA00024647"/>
    </source>
</evidence>
<evidence type="ECO:0000259" key="11">
    <source>
        <dbReference type="PROSITE" id="PS00486"/>
    </source>
</evidence>
<accession>A0ABN0P2H2</accession>
<dbReference type="InterPro" id="IPR017261">
    <property type="entry name" value="DNA_mismatch_repair_MutS/MSH"/>
</dbReference>
<organism evidence="12 13">
    <name type="scientific">Treponema lecithinolyticum ATCC 700332</name>
    <dbReference type="NCBI Taxonomy" id="1321815"/>
    <lineage>
        <taxon>Bacteria</taxon>
        <taxon>Pseudomonadati</taxon>
        <taxon>Spirochaetota</taxon>
        <taxon>Spirochaetia</taxon>
        <taxon>Spirochaetales</taxon>
        <taxon>Treponemataceae</taxon>
        <taxon>Treponema</taxon>
    </lineage>
</organism>
<dbReference type="Pfam" id="PF01624">
    <property type="entry name" value="MutS_I"/>
    <property type="match status" value="1"/>
</dbReference>
<keyword evidence="7 9" id="KW-0234">DNA repair</keyword>
<feature type="binding site" evidence="9">
    <location>
        <begin position="632"/>
        <end position="639"/>
    </location>
    <ligand>
        <name>ATP</name>
        <dbReference type="ChEBI" id="CHEBI:30616"/>
    </ligand>
</feature>
<keyword evidence="6 9" id="KW-0238">DNA-binding</keyword>
<feature type="domain" description="DNA mismatch repair proteins mutS family" evidence="11">
    <location>
        <begin position="706"/>
        <end position="722"/>
    </location>
</feature>
<dbReference type="PROSITE" id="PS00486">
    <property type="entry name" value="DNA_MISMATCH_REPAIR_2"/>
    <property type="match status" value="1"/>
</dbReference>
<dbReference type="Gene3D" id="3.30.420.110">
    <property type="entry name" value="MutS, connector domain"/>
    <property type="match status" value="1"/>
</dbReference>
<evidence type="ECO:0000256" key="1">
    <source>
        <dbReference type="ARBA" id="ARBA00006271"/>
    </source>
</evidence>
<dbReference type="InterPro" id="IPR007860">
    <property type="entry name" value="DNA_mmatch_repair_MutS_con_dom"/>
</dbReference>
<dbReference type="InterPro" id="IPR007696">
    <property type="entry name" value="DNA_mismatch_repair_MutS_core"/>
</dbReference>
<sequence length="913" mass="102049">MNEKERQPALTPLMAQYQSIKAQHAGEVLFFRLGDFYEMFDSDAEEISRLLNLTLTHRAGHPMCGVPYHASRIYIARLLRLGKKIAVCEQLNLNENGKGLAERKVVEIITPGTAVEEDYLEQNAHNFLSAVCFASPKKSEVSFAYIDISTGAFYATHWQFSDTLEEFSKELGRVLPRELIISRSLYEHKDTAKILENFPFISINTEDDWRFDREAAYKQLLHQFGTVNLHSFSLADSSPEVPAAGCLVGYILRTSAVSRTDAKLPQITSLVPYKDSDFVVIDDSSRRNLELISNLHDGTIQYSLLETVQHTATAMGSRLLRSFFMHPLRNGNDIRRRQAHVALFVRNQPILDNVHSVLSGILDVERLASRIVLEKAHAKDIQALRFSLNQWLKLREIFASFAPGDFSDALYVAETDTASDMINLIGNAILDDPSTVLTEGGIIKPQWSEELDRYRQLQTNFNQVLDEYLEEEKKRTGIANLKIRYNRIIGYYMEVSKGKLDAVPDHFILRRALVNGDRYTSERLQELEAELTVAGEKIIETEKRLFLEIRSKLAVHIRYLLNVAAEIAYIDVIASFAKAALLHNWVCPDMADGKVLEIEDGRHPVVQMHLPEGEFVPNNTSLSDGCFAVVTGPNMAGKSTYLRQNALIVFLAHIGSWVPARKAKIGLVDRIFCRVGASDNLARGQSTFLVEMSETALILRSASEHSLIIMDEVGRGTSTEDGLAIAWAVSEYLLNTVKARTFFATHYHELTRIRHNCLQLLCLDVRETDGHIVFTKKIHAGASENSYGLHVARLAGIPLQVIDRAQIILNGLQNKTPFALHKPNAAHSAADTPMGDEAENDEFIENGNSPENPAEGLTVKGAKADSVSASGIPALFSDEELVLDEILSCDPNTLTPLEALQALSRWHKSLCGK</sequence>
<dbReference type="InterPro" id="IPR007695">
    <property type="entry name" value="DNA_mismatch_repair_MutS-lik_N"/>
</dbReference>
<dbReference type="Gene3D" id="3.40.50.300">
    <property type="entry name" value="P-loop containing nucleotide triphosphate hydrolases"/>
    <property type="match status" value="1"/>
</dbReference>
<dbReference type="InterPro" id="IPR027417">
    <property type="entry name" value="P-loop_NTPase"/>
</dbReference>
<dbReference type="InterPro" id="IPR007861">
    <property type="entry name" value="DNA_mismatch_repair_MutS_clamp"/>
</dbReference>
<dbReference type="Gene3D" id="1.10.1420.10">
    <property type="match status" value="2"/>
</dbReference>
<keyword evidence="5 9" id="KW-0067">ATP-binding</keyword>
<dbReference type="NCBIfam" id="NF003810">
    <property type="entry name" value="PRK05399.1"/>
    <property type="match status" value="1"/>
</dbReference>
<keyword evidence="13" id="KW-1185">Reference proteome</keyword>
<dbReference type="SUPFAM" id="SSF53150">
    <property type="entry name" value="DNA repair protein MutS, domain II"/>
    <property type="match status" value="1"/>
</dbReference>
<dbReference type="Pfam" id="PF05188">
    <property type="entry name" value="MutS_II"/>
    <property type="match status" value="1"/>
</dbReference>
<evidence type="ECO:0000256" key="3">
    <source>
        <dbReference type="ARBA" id="ARBA00022741"/>
    </source>
</evidence>
<dbReference type="InterPro" id="IPR000432">
    <property type="entry name" value="DNA_mismatch_repair_MutS_C"/>
</dbReference>
<reference evidence="12 13" key="1">
    <citation type="submission" date="2013-08" db="EMBL/GenBank/DDBJ databases">
        <authorList>
            <person name="Weinstock G."/>
            <person name="Sodergren E."/>
            <person name="Wylie T."/>
            <person name="Fulton L."/>
            <person name="Fulton R."/>
            <person name="Fronick C."/>
            <person name="O'Laughlin M."/>
            <person name="Godfrey J."/>
            <person name="Miner T."/>
            <person name="Herter B."/>
            <person name="Appelbaum E."/>
            <person name="Cordes M."/>
            <person name="Lek S."/>
            <person name="Wollam A."/>
            <person name="Pepin K.H."/>
            <person name="Palsikar V.B."/>
            <person name="Mitreva M."/>
            <person name="Wilson R.K."/>
        </authorList>
    </citation>
    <scope>NUCLEOTIDE SEQUENCE [LARGE SCALE GENOMIC DNA]</scope>
    <source>
        <strain evidence="12 13">ATCC 700332</strain>
    </source>
</reference>
<evidence type="ECO:0000256" key="5">
    <source>
        <dbReference type="ARBA" id="ARBA00022840"/>
    </source>
</evidence>
<dbReference type="InterPro" id="IPR045076">
    <property type="entry name" value="MutS"/>
</dbReference>
<gene>
    <name evidence="9" type="primary">mutS</name>
    <name evidence="12" type="ORF">HMPREF9193_00110</name>
</gene>
<protein>
    <recommendedName>
        <fullName evidence="2 9">DNA mismatch repair protein MutS</fullName>
    </recommendedName>
</protein>
<dbReference type="InterPro" id="IPR036187">
    <property type="entry name" value="DNA_mismatch_repair_MutS_sf"/>
</dbReference>
<dbReference type="NCBIfam" id="TIGR01070">
    <property type="entry name" value="mutS1"/>
    <property type="match status" value="1"/>
</dbReference>
<proteinExistence type="inferred from homology"/>
<evidence type="ECO:0000313" key="12">
    <source>
        <dbReference type="EMBL" id="ERJ94571.1"/>
    </source>
</evidence>
<dbReference type="HAMAP" id="MF_00096">
    <property type="entry name" value="MutS"/>
    <property type="match status" value="1"/>
</dbReference>
<dbReference type="SMART" id="SM00533">
    <property type="entry name" value="MUTSd"/>
    <property type="match status" value="1"/>
</dbReference>
<evidence type="ECO:0000256" key="6">
    <source>
        <dbReference type="ARBA" id="ARBA00023125"/>
    </source>
</evidence>
<comment type="function">
    <text evidence="8 9">This protein is involved in the repair of mismatches in DNA. It is possible that it carries out the mismatch recognition step. This protein has a weak ATPase activity.</text>
</comment>
<dbReference type="PANTHER" id="PTHR11361">
    <property type="entry name" value="DNA MISMATCH REPAIR PROTEIN MUTS FAMILY MEMBER"/>
    <property type="match status" value="1"/>
</dbReference>
<dbReference type="SUPFAM" id="SSF48334">
    <property type="entry name" value="DNA repair protein MutS, domain III"/>
    <property type="match status" value="1"/>
</dbReference>
<dbReference type="InterPro" id="IPR016151">
    <property type="entry name" value="DNA_mismatch_repair_MutS_N"/>
</dbReference>
<dbReference type="InterPro" id="IPR036678">
    <property type="entry name" value="MutS_con_dom_sf"/>
</dbReference>
<evidence type="ECO:0000256" key="10">
    <source>
        <dbReference type="RuleBase" id="RU003756"/>
    </source>
</evidence>
<evidence type="ECO:0000256" key="4">
    <source>
        <dbReference type="ARBA" id="ARBA00022763"/>
    </source>
</evidence>
<dbReference type="SMART" id="SM00534">
    <property type="entry name" value="MUTSac"/>
    <property type="match status" value="1"/>
</dbReference>
<name>A0ABN0P2H2_TRELE</name>
<dbReference type="Pfam" id="PF00488">
    <property type="entry name" value="MutS_V"/>
    <property type="match status" value="1"/>
</dbReference>
<dbReference type="Pfam" id="PF05190">
    <property type="entry name" value="MutS_IV"/>
    <property type="match status" value="1"/>
</dbReference>
<evidence type="ECO:0000313" key="13">
    <source>
        <dbReference type="Proteomes" id="UP000016649"/>
    </source>
</evidence>
<keyword evidence="4 9" id="KW-0227">DNA damage</keyword>
<dbReference type="Pfam" id="PF05192">
    <property type="entry name" value="MutS_III"/>
    <property type="match status" value="1"/>
</dbReference>
<keyword evidence="3 9" id="KW-0547">Nucleotide-binding</keyword>
<dbReference type="SUPFAM" id="SSF55271">
    <property type="entry name" value="DNA repair protein MutS, domain I"/>
    <property type="match status" value="1"/>
</dbReference>